<comment type="caution">
    <text evidence="3">The sequence shown here is derived from an EMBL/GenBank/DDBJ whole genome shotgun (WGS) entry which is preliminary data.</text>
</comment>
<dbReference type="InterPro" id="IPR005545">
    <property type="entry name" value="YCII"/>
</dbReference>
<evidence type="ECO:0000256" key="1">
    <source>
        <dbReference type="ARBA" id="ARBA00007689"/>
    </source>
</evidence>
<dbReference type="SUPFAM" id="SSF54909">
    <property type="entry name" value="Dimeric alpha+beta barrel"/>
    <property type="match status" value="1"/>
</dbReference>
<dbReference type="EMBL" id="AYER01000004">
    <property type="protein sequence ID" value="ESK39610.1"/>
    <property type="molecule type" value="Genomic_DNA"/>
</dbReference>
<comment type="similarity">
    <text evidence="1">Belongs to the YciI family.</text>
</comment>
<protein>
    <recommendedName>
        <fullName evidence="2">YCII-related domain-containing protein</fullName>
    </recommendedName>
</protein>
<dbReference type="HOGENOM" id="CLU_110355_3_0_6"/>
<dbReference type="PANTHER" id="PTHR33606">
    <property type="entry name" value="PROTEIN YCII"/>
    <property type="match status" value="1"/>
</dbReference>
<evidence type="ECO:0000313" key="3">
    <source>
        <dbReference type="EMBL" id="ESK39610.1"/>
    </source>
</evidence>
<dbReference type="Proteomes" id="UP000023785">
    <property type="component" value="Unassembled WGS sequence"/>
</dbReference>
<dbReference type="Pfam" id="PF03795">
    <property type="entry name" value="YCII"/>
    <property type="match status" value="1"/>
</dbReference>
<dbReference type="PANTHER" id="PTHR33606:SF3">
    <property type="entry name" value="PROTEIN YCII"/>
    <property type="match status" value="1"/>
</dbReference>
<sequence>MALFIITCTDKEGTLAARLAARPAHLARLEKLDAEGRLITAGPMPKEQGNPEAGFYGSTIIADFDTRAALDAWLSDEPYLAAGVYSHIDVKPFIKAFPKG</sequence>
<organism evidence="3 4">
    <name type="scientific">Acinetobacter nectaris CIP 110549</name>
    <dbReference type="NCBI Taxonomy" id="1392540"/>
    <lineage>
        <taxon>Bacteria</taxon>
        <taxon>Pseudomonadati</taxon>
        <taxon>Pseudomonadota</taxon>
        <taxon>Gammaproteobacteria</taxon>
        <taxon>Moraxellales</taxon>
        <taxon>Moraxellaceae</taxon>
        <taxon>Acinetobacter</taxon>
    </lineage>
</organism>
<dbReference type="STRING" id="1392540.P256_01291"/>
<accession>V2TTM5</accession>
<dbReference type="Gene3D" id="3.30.70.1060">
    <property type="entry name" value="Dimeric alpha+beta barrel"/>
    <property type="match status" value="1"/>
</dbReference>
<dbReference type="InterPro" id="IPR051807">
    <property type="entry name" value="Sec-metab_biosynth-assoc"/>
</dbReference>
<gene>
    <name evidence="3" type="ORF">P256_01291</name>
</gene>
<dbReference type="PATRIC" id="fig|1392540.3.peg.1252"/>
<dbReference type="AlphaFoldDB" id="V2TTM5"/>
<evidence type="ECO:0000259" key="2">
    <source>
        <dbReference type="Pfam" id="PF03795"/>
    </source>
</evidence>
<name>V2TTM5_9GAMM</name>
<reference evidence="3 4" key="1">
    <citation type="submission" date="2013-10" db="EMBL/GenBank/DDBJ databases">
        <title>The Genome Sequence of Acinetobacter nectaris CIP 110549.</title>
        <authorList>
            <consortium name="The Broad Institute Genomics Platform"/>
            <consortium name="The Broad Institute Genome Sequencing Center for Infectious Disease"/>
            <person name="Cerqueira G."/>
            <person name="Feldgarden M."/>
            <person name="Courvalin P."/>
            <person name="Grillot-Courvalin C."/>
            <person name="Clermont D."/>
            <person name="Rocha E."/>
            <person name="Yoon E.-J."/>
            <person name="Nemec A."/>
            <person name="Young S.K."/>
            <person name="Zeng Q."/>
            <person name="Gargeya S."/>
            <person name="Fitzgerald M."/>
            <person name="Abouelleil A."/>
            <person name="Alvarado L."/>
            <person name="Berlin A.M."/>
            <person name="Chapman S.B."/>
            <person name="Gainer-Dewar J."/>
            <person name="Goldberg J."/>
            <person name="Gnerre S."/>
            <person name="Griggs A."/>
            <person name="Gujja S."/>
            <person name="Hansen M."/>
            <person name="Howarth C."/>
            <person name="Imamovic A."/>
            <person name="Ireland A."/>
            <person name="Larimer J."/>
            <person name="McCowan C."/>
            <person name="Murphy C."/>
            <person name="Pearson M."/>
            <person name="Poon T.W."/>
            <person name="Priest M."/>
            <person name="Roberts A."/>
            <person name="Saif S."/>
            <person name="Shea T."/>
            <person name="Sykes S."/>
            <person name="Wortman J."/>
            <person name="Nusbaum C."/>
            <person name="Birren B."/>
        </authorList>
    </citation>
    <scope>NUCLEOTIDE SEQUENCE [LARGE SCALE GENOMIC DNA]</scope>
    <source>
        <strain evidence="3 4">CIP 110549</strain>
    </source>
</reference>
<dbReference type="OrthoDB" id="9797014at2"/>
<feature type="domain" description="YCII-related" evidence="2">
    <location>
        <begin position="3"/>
        <end position="93"/>
    </location>
</feature>
<evidence type="ECO:0000313" key="4">
    <source>
        <dbReference type="Proteomes" id="UP000023785"/>
    </source>
</evidence>
<dbReference type="RefSeq" id="WP_023272923.1">
    <property type="nucleotide sequence ID" value="NZ_KI530723.1"/>
</dbReference>
<dbReference type="eggNOG" id="COG2350">
    <property type="taxonomic scope" value="Bacteria"/>
</dbReference>
<dbReference type="NCBIfam" id="NF008473">
    <property type="entry name" value="PRK11370.1"/>
    <property type="match status" value="1"/>
</dbReference>
<proteinExistence type="inferred from homology"/>
<keyword evidence="4" id="KW-1185">Reference proteome</keyword>
<dbReference type="InterPro" id="IPR011008">
    <property type="entry name" value="Dimeric_a/b-barrel"/>
</dbReference>